<evidence type="ECO:0000313" key="2">
    <source>
        <dbReference type="Proteomes" id="UP000796761"/>
    </source>
</evidence>
<gene>
    <name evidence="1" type="ORF">HGM15179_012474</name>
</gene>
<keyword evidence="2" id="KW-1185">Reference proteome</keyword>
<dbReference type="AlphaFoldDB" id="A0A8K1GAN5"/>
<dbReference type="EMBL" id="SWJQ01000422">
    <property type="protein sequence ID" value="TRZ14633.1"/>
    <property type="molecule type" value="Genomic_DNA"/>
</dbReference>
<proteinExistence type="predicted"/>
<name>A0A8K1GAN5_9PASS</name>
<organism evidence="1 2">
    <name type="scientific">Zosterops borbonicus</name>
    <dbReference type="NCBI Taxonomy" id="364589"/>
    <lineage>
        <taxon>Eukaryota</taxon>
        <taxon>Metazoa</taxon>
        <taxon>Chordata</taxon>
        <taxon>Craniata</taxon>
        <taxon>Vertebrata</taxon>
        <taxon>Euteleostomi</taxon>
        <taxon>Archelosauria</taxon>
        <taxon>Archosauria</taxon>
        <taxon>Dinosauria</taxon>
        <taxon>Saurischia</taxon>
        <taxon>Theropoda</taxon>
        <taxon>Coelurosauria</taxon>
        <taxon>Aves</taxon>
        <taxon>Neognathae</taxon>
        <taxon>Neoaves</taxon>
        <taxon>Telluraves</taxon>
        <taxon>Australaves</taxon>
        <taxon>Passeriformes</taxon>
        <taxon>Sylvioidea</taxon>
        <taxon>Zosteropidae</taxon>
        <taxon>Zosterops</taxon>
    </lineage>
</organism>
<dbReference type="OrthoDB" id="276744at2759"/>
<reference evidence="1" key="1">
    <citation type="submission" date="2019-04" db="EMBL/GenBank/DDBJ databases">
        <title>Genome assembly of Zosterops borbonicus 15179.</title>
        <authorList>
            <person name="Leroy T."/>
            <person name="Anselmetti Y."/>
            <person name="Tilak M.-K."/>
            <person name="Nabholz B."/>
        </authorList>
    </citation>
    <scope>NUCLEOTIDE SEQUENCE</scope>
    <source>
        <strain evidence="1">HGM_15179</strain>
        <tissue evidence="1">Muscle</tissue>
    </source>
</reference>
<evidence type="ECO:0000313" key="1">
    <source>
        <dbReference type="EMBL" id="TRZ14633.1"/>
    </source>
</evidence>
<sequence>MVPYNILLPKLERYGFDGWTIQEVAKKASGILVSISDTVASRTRAVIVPLYWALVRLHLKSCTNFCPSHCKKDIEGLEHVQRRSTELEKGLEHKFNEEQGVLNQVKRRLRRNFIALYYCLKGDKRNGIDVIRLACQLYGKLEKMQISGRNFRIKCENMLTKLAYDIVLWDMINIGEFQAIQQAINR</sequence>
<dbReference type="PANTHER" id="PTHR33332">
    <property type="entry name" value="REVERSE TRANSCRIPTASE DOMAIN-CONTAINING PROTEIN"/>
    <property type="match status" value="1"/>
</dbReference>
<comment type="caution">
    <text evidence="1">The sequence shown here is derived from an EMBL/GenBank/DDBJ whole genome shotgun (WGS) entry which is preliminary data.</text>
</comment>
<protein>
    <submittedName>
        <fullName evidence="1">Uncharacterized protein</fullName>
    </submittedName>
</protein>
<accession>A0A8K1GAN5</accession>
<dbReference type="Proteomes" id="UP000796761">
    <property type="component" value="Unassembled WGS sequence"/>
</dbReference>